<proteinExistence type="predicted"/>
<dbReference type="EMBL" id="CP081869">
    <property type="protein sequence ID" value="QZN98374.1"/>
    <property type="molecule type" value="Genomic_DNA"/>
</dbReference>
<accession>A0A9E6R5T4</accession>
<dbReference type="Proteomes" id="UP000825701">
    <property type="component" value="Chromosome"/>
</dbReference>
<dbReference type="Pfam" id="PF13274">
    <property type="entry name" value="SocA_Panacea"/>
    <property type="match status" value="1"/>
</dbReference>
<evidence type="ECO:0000313" key="3">
    <source>
        <dbReference type="Proteomes" id="UP000825701"/>
    </source>
</evidence>
<reference evidence="2" key="1">
    <citation type="submission" date="2021-08" db="EMBL/GenBank/DDBJ databases">
        <authorList>
            <person name="Zhang H."/>
            <person name="Xu M."/>
            <person name="Yu Z."/>
            <person name="Yang L."/>
            <person name="Cai Y."/>
        </authorList>
    </citation>
    <scope>NUCLEOTIDE SEQUENCE</scope>
    <source>
        <strain evidence="2">CHL1</strain>
    </source>
</reference>
<dbReference type="KEGG" id="cmet:K6K41_14785"/>
<name>A0A9E6R5T4_9HYPH</name>
<keyword evidence="3" id="KW-1185">Reference proteome</keyword>
<evidence type="ECO:0000313" key="2">
    <source>
        <dbReference type="EMBL" id="QZN98374.1"/>
    </source>
</evidence>
<sequence>MDGTPRYLPNVAKALEVALWIATDQPKIDIYHLVKASYFADKHHLAEHGRPIMGDAYQAAWFGPLPQVIYNLVRHEPMELLALGNHGPLPIRLDDDKCVLAERSANLSALSESDVVSLRHGVDHVKARSFRDLYRETHADPAYRNAKGGLIDYRDFLDEADPDREAKAAYIAEAAPHAVF</sequence>
<evidence type="ECO:0000259" key="1">
    <source>
        <dbReference type="Pfam" id="PF13274"/>
    </source>
</evidence>
<organism evidence="2 3">
    <name type="scientific">Chenggangzhangella methanolivorans</name>
    <dbReference type="NCBI Taxonomy" id="1437009"/>
    <lineage>
        <taxon>Bacteria</taxon>
        <taxon>Pseudomonadati</taxon>
        <taxon>Pseudomonadota</taxon>
        <taxon>Alphaproteobacteria</taxon>
        <taxon>Hyphomicrobiales</taxon>
        <taxon>Methylopilaceae</taxon>
        <taxon>Chenggangzhangella</taxon>
    </lineage>
</organism>
<dbReference type="InterPro" id="IPR025272">
    <property type="entry name" value="SocA_Panacea"/>
</dbReference>
<gene>
    <name evidence="2" type="ORF">K6K41_14785</name>
</gene>
<feature type="domain" description="Antitoxin SocA-like Panacea" evidence="1">
    <location>
        <begin position="33"/>
        <end position="140"/>
    </location>
</feature>
<dbReference type="RefSeq" id="WP_261401282.1">
    <property type="nucleotide sequence ID" value="NZ_CP081869.1"/>
</dbReference>
<protein>
    <submittedName>
        <fullName evidence="2">SocA family protein</fullName>
    </submittedName>
</protein>
<dbReference type="AlphaFoldDB" id="A0A9E6R5T4"/>